<evidence type="ECO:0000256" key="9">
    <source>
        <dbReference type="ARBA" id="ARBA00024347"/>
    </source>
</evidence>
<dbReference type="AlphaFoldDB" id="A0A2G8KLL9"/>
<evidence type="ECO:0000256" key="11">
    <source>
        <dbReference type="RuleBase" id="RU362114"/>
    </source>
</evidence>
<evidence type="ECO:0000256" key="2">
    <source>
        <dbReference type="ARBA" id="ARBA00022676"/>
    </source>
</evidence>
<dbReference type="GO" id="GO:0005730">
    <property type="term" value="C:nucleolus"/>
    <property type="evidence" value="ECO:0007669"/>
    <property type="project" value="TreeGrafter"/>
</dbReference>
<protein>
    <recommendedName>
        <fullName evidence="11">Poly [ADP-ribose] polymerase</fullName>
        <shortName evidence="11">PARP</shortName>
        <ecNumber evidence="11">2.4.2.-</ecNumber>
    </recommendedName>
</protein>
<proteinExistence type="inferred from homology"/>
<dbReference type="EC" id="2.4.2.-" evidence="11"/>
<keyword evidence="7" id="KW-0238">DNA-binding</keyword>
<keyword evidence="4" id="KW-0548">Nucleotidyltransferase</keyword>
<comment type="subcellular location">
    <subcellularLocation>
        <location evidence="1">Nucleus</location>
    </subcellularLocation>
</comment>
<reference evidence="13 14" key="1">
    <citation type="journal article" date="2017" name="PLoS Biol.">
        <title>The sea cucumber genome provides insights into morphological evolution and visceral regeneration.</title>
        <authorList>
            <person name="Zhang X."/>
            <person name="Sun L."/>
            <person name="Yuan J."/>
            <person name="Sun Y."/>
            <person name="Gao Y."/>
            <person name="Zhang L."/>
            <person name="Li S."/>
            <person name="Dai H."/>
            <person name="Hamel J.F."/>
            <person name="Liu C."/>
            <person name="Yu Y."/>
            <person name="Liu S."/>
            <person name="Lin W."/>
            <person name="Guo K."/>
            <person name="Jin S."/>
            <person name="Xu P."/>
            <person name="Storey K.B."/>
            <person name="Huan P."/>
            <person name="Zhang T."/>
            <person name="Zhou Y."/>
            <person name="Zhang J."/>
            <person name="Lin C."/>
            <person name="Li X."/>
            <person name="Xing L."/>
            <person name="Huo D."/>
            <person name="Sun M."/>
            <person name="Wang L."/>
            <person name="Mercier A."/>
            <person name="Li F."/>
            <person name="Yang H."/>
            <person name="Xiang J."/>
        </authorList>
    </citation>
    <scope>NUCLEOTIDE SEQUENCE [LARGE SCALE GENOMIC DNA]</scope>
    <source>
        <strain evidence="13">Shaxun</strain>
        <tissue evidence="13">Muscle</tissue>
    </source>
</reference>
<dbReference type="GO" id="GO:0070212">
    <property type="term" value="P:protein poly-ADP-ribosylation"/>
    <property type="evidence" value="ECO:0007669"/>
    <property type="project" value="TreeGrafter"/>
</dbReference>
<evidence type="ECO:0000256" key="6">
    <source>
        <dbReference type="ARBA" id="ARBA00023027"/>
    </source>
</evidence>
<keyword evidence="5" id="KW-0013">ADP-ribosylation</keyword>
<gene>
    <name evidence="13" type="ORF">BSL78_14208</name>
</gene>
<keyword evidence="3 11" id="KW-0808">Transferase</keyword>
<name>A0A2G8KLL9_STIJA</name>
<dbReference type="InterPro" id="IPR012317">
    <property type="entry name" value="Poly(ADP-ribose)pol_cat_dom"/>
</dbReference>
<keyword evidence="6 11" id="KW-0520">NAD</keyword>
<dbReference type="EMBL" id="MRZV01000493">
    <property type="protein sequence ID" value="PIK48906.1"/>
    <property type="molecule type" value="Genomic_DNA"/>
</dbReference>
<organism evidence="13 14">
    <name type="scientific">Stichopus japonicus</name>
    <name type="common">Sea cucumber</name>
    <dbReference type="NCBI Taxonomy" id="307972"/>
    <lineage>
        <taxon>Eukaryota</taxon>
        <taxon>Metazoa</taxon>
        <taxon>Echinodermata</taxon>
        <taxon>Eleutherozoa</taxon>
        <taxon>Echinozoa</taxon>
        <taxon>Holothuroidea</taxon>
        <taxon>Aspidochirotacea</taxon>
        <taxon>Aspidochirotida</taxon>
        <taxon>Stichopodidae</taxon>
        <taxon>Apostichopus</taxon>
    </lineage>
</organism>
<dbReference type="InterPro" id="IPR050800">
    <property type="entry name" value="ARTD/PARP"/>
</dbReference>
<dbReference type="FunFam" id="3.90.228.10:FF:000002">
    <property type="entry name" value="Poly [ADP-ribose] polymerase"/>
    <property type="match status" value="1"/>
</dbReference>
<comment type="similarity">
    <text evidence="9">Belongs to the ARTD/PARP family.</text>
</comment>
<evidence type="ECO:0000256" key="1">
    <source>
        <dbReference type="ARBA" id="ARBA00004123"/>
    </source>
</evidence>
<sequence>MEVRIRWTAITRTSNAPGDVFYRAQKASFHGVLDKKSKEFDMIRKFTKNSHAATHSTYSLEVEEVFKMDRSGEAARYKPFKKLHNRRLLWHGSRVTNFAGIISQGLRIAPPEAPVTGYMFGKGVYFADMVSKSANYCHTSYNSPTGLMLLCEVALGDMYELTGAEMITKLPAGKHSTFGMGRTAPAASGDIDVDGVTVQLGVGAGTKVKNSNLLYNEFIVYDVAQIRMSYLIKMKFKYKTGSLW</sequence>
<keyword evidence="14" id="KW-1185">Reference proteome</keyword>
<evidence type="ECO:0000256" key="7">
    <source>
        <dbReference type="ARBA" id="ARBA00023125"/>
    </source>
</evidence>
<dbReference type="CDD" id="cd01437">
    <property type="entry name" value="parp_like"/>
    <property type="match status" value="1"/>
</dbReference>
<comment type="caution">
    <text evidence="13">The sequence shown here is derived from an EMBL/GenBank/DDBJ whole genome shotgun (WGS) entry which is preliminary data.</text>
</comment>
<dbReference type="GO" id="GO:0016779">
    <property type="term" value="F:nucleotidyltransferase activity"/>
    <property type="evidence" value="ECO:0007669"/>
    <property type="project" value="UniProtKB-KW"/>
</dbReference>
<comment type="catalytic activity">
    <reaction evidence="10">
        <text>NAD(+) + (ADP-D-ribosyl)n-acceptor = nicotinamide + (ADP-D-ribosyl)n+1-acceptor + H(+).</text>
        <dbReference type="EC" id="2.4.2.30"/>
    </reaction>
</comment>
<accession>A0A2G8KLL9</accession>
<dbReference type="GO" id="GO:0003677">
    <property type="term" value="F:DNA binding"/>
    <property type="evidence" value="ECO:0007669"/>
    <property type="project" value="UniProtKB-KW"/>
</dbReference>
<keyword evidence="2 11" id="KW-0328">Glycosyltransferase</keyword>
<evidence type="ECO:0000313" key="13">
    <source>
        <dbReference type="EMBL" id="PIK48906.1"/>
    </source>
</evidence>
<dbReference type="Proteomes" id="UP000230750">
    <property type="component" value="Unassembled WGS sequence"/>
</dbReference>
<dbReference type="GO" id="GO:0006302">
    <property type="term" value="P:double-strand break repair"/>
    <property type="evidence" value="ECO:0007669"/>
    <property type="project" value="TreeGrafter"/>
</dbReference>
<feature type="domain" description="PARP catalytic" evidence="12">
    <location>
        <begin position="16"/>
        <end position="243"/>
    </location>
</feature>
<evidence type="ECO:0000256" key="5">
    <source>
        <dbReference type="ARBA" id="ARBA00022765"/>
    </source>
</evidence>
<dbReference type="STRING" id="307972.A0A2G8KLL9"/>
<dbReference type="GO" id="GO:1990404">
    <property type="term" value="F:NAD+-protein mono-ADP-ribosyltransferase activity"/>
    <property type="evidence" value="ECO:0007669"/>
    <property type="project" value="TreeGrafter"/>
</dbReference>
<dbReference type="Gene3D" id="3.90.228.10">
    <property type="match status" value="1"/>
</dbReference>
<dbReference type="GO" id="GO:0003950">
    <property type="term" value="F:NAD+ poly-ADP-ribosyltransferase activity"/>
    <property type="evidence" value="ECO:0007669"/>
    <property type="project" value="UniProtKB-UniRule"/>
</dbReference>
<evidence type="ECO:0000256" key="10">
    <source>
        <dbReference type="ARBA" id="ARBA00033987"/>
    </source>
</evidence>
<dbReference type="OrthoDB" id="429950at2759"/>
<dbReference type="PANTHER" id="PTHR10459">
    <property type="entry name" value="DNA LIGASE"/>
    <property type="match status" value="1"/>
</dbReference>
<evidence type="ECO:0000256" key="4">
    <source>
        <dbReference type="ARBA" id="ARBA00022695"/>
    </source>
</evidence>
<dbReference type="SUPFAM" id="SSF56399">
    <property type="entry name" value="ADP-ribosylation"/>
    <property type="match status" value="1"/>
</dbReference>
<evidence type="ECO:0000313" key="14">
    <source>
        <dbReference type="Proteomes" id="UP000230750"/>
    </source>
</evidence>
<evidence type="ECO:0000256" key="8">
    <source>
        <dbReference type="ARBA" id="ARBA00023242"/>
    </source>
</evidence>
<keyword evidence="8" id="KW-0539">Nucleus</keyword>
<dbReference type="PROSITE" id="PS51059">
    <property type="entry name" value="PARP_CATALYTIC"/>
    <property type="match status" value="1"/>
</dbReference>
<evidence type="ECO:0000256" key="3">
    <source>
        <dbReference type="ARBA" id="ARBA00022679"/>
    </source>
</evidence>
<evidence type="ECO:0000259" key="12">
    <source>
        <dbReference type="PROSITE" id="PS51059"/>
    </source>
</evidence>
<dbReference type="PANTHER" id="PTHR10459:SF112">
    <property type="entry name" value="POLY [ADP-RIBOSE] POLYMERASE 1"/>
    <property type="match status" value="1"/>
</dbReference>
<dbReference type="Pfam" id="PF00644">
    <property type="entry name" value="PARP"/>
    <property type="match status" value="1"/>
</dbReference>